<evidence type="ECO:0000256" key="7">
    <source>
        <dbReference type="ARBA" id="ARBA00023139"/>
    </source>
</evidence>
<keyword evidence="8 9" id="KW-0449">Lipoprotein</keyword>
<gene>
    <name evidence="10" type="ORF">BAE30_03030</name>
</gene>
<evidence type="ECO:0000256" key="6">
    <source>
        <dbReference type="ARBA" id="ARBA00023136"/>
    </source>
</evidence>
<evidence type="ECO:0000256" key="3">
    <source>
        <dbReference type="ARBA" id="ARBA00022452"/>
    </source>
</evidence>
<dbReference type="Pfam" id="PF02321">
    <property type="entry name" value="OEP"/>
    <property type="match status" value="2"/>
</dbReference>
<dbReference type="PROSITE" id="PS51257">
    <property type="entry name" value="PROKAR_LIPOPROTEIN"/>
    <property type="match status" value="1"/>
</dbReference>
<evidence type="ECO:0000256" key="2">
    <source>
        <dbReference type="ARBA" id="ARBA00007613"/>
    </source>
</evidence>
<dbReference type="EMBL" id="LZYH01000289">
    <property type="protein sequence ID" value="OFC62085.1"/>
    <property type="molecule type" value="Genomic_DNA"/>
</dbReference>
<reference evidence="10 11" key="1">
    <citation type="submission" date="2016-06" db="EMBL/GenBank/DDBJ databases">
        <title>Gene turnover analysis identifies the evolutionary adaptation of the extremophile Acidithiobacillus caldus.</title>
        <authorList>
            <person name="Zhang X."/>
        </authorList>
    </citation>
    <scope>NUCLEOTIDE SEQUENCE [LARGE SCALE GENOMIC DNA]</scope>
    <source>
        <strain evidence="10 11">S1</strain>
    </source>
</reference>
<protein>
    <submittedName>
        <fullName evidence="10">Multidrug transporter</fullName>
    </submittedName>
</protein>
<dbReference type="PANTHER" id="PTHR30203">
    <property type="entry name" value="OUTER MEMBRANE CATION EFFLUX PROTEIN"/>
    <property type="match status" value="1"/>
</dbReference>
<dbReference type="RefSeq" id="WP_070114521.1">
    <property type="nucleotide sequence ID" value="NZ_JAAOMI010000206.1"/>
</dbReference>
<comment type="similarity">
    <text evidence="2 9">Belongs to the outer membrane factor (OMF) (TC 1.B.17) family.</text>
</comment>
<dbReference type="AlphaFoldDB" id="A0A1E7Z0F3"/>
<organism evidence="10 11">
    <name type="scientific">Acidithiobacillus caldus</name>
    <dbReference type="NCBI Taxonomy" id="33059"/>
    <lineage>
        <taxon>Bacteria</taxon>
        <taxon>Pseudomonadati</taxon>
        <taxon>Pseudomonadota</taxon>
        <taxon>Acidithiobacillia</taxon>
        <taxon>Acidithiobacillales</taxon>
        <taxon>Acidithiobacillaceae</taxon>
        <taxon>Acidithiobacillus</taxon>
    </lineage>
</organism>
<dbReference type="PANTHER" id="PTHR30203:SF20">
    <property type="entry name" value="MULTIDRUG RESISTANCE OUTER MEMBRANE PROTEIN MDTP-RELATED"/>
    <property type="match status" value="1"/>
</dbReference>
<dbReference type="Gene3D" id="1.20.1600.10">
    <property type="entry name" value="Outer membrane efflux proteins (OEP)"/>
    <property type="match status" value="1"/>
</dbReference>
<evidence type="ECO:0000313" key="11">
    <source>
        <dbReference type="Proteomes" id="UP000175707"/>
    </source>
</evidence>
<evidence type="ECO:0000256" key="8">
    <source>
        <dbReference type="ARBA" id="ARBA00023288"/>
    </source>
</evidence>
<dbReference type="Gene3D" id="2.20.200.10">
    <property type="entry name" value="Outer membrane efflux proteins (OEP)"/>
    <property type="match status" value="1"/>
</dbReference>
<dbReference type="GO" id="GO:0005886">
    <property type="term" value="C:plasma membrane"/>
    <property type="evidence" value="ECO:0007669"/>
    <property type="project" value="UniProtKB-SubCell"/>
</dbReference>
<dbReference type="Proteomes" id="UP000175707">
    <property type="component" value="Unassembled WGS sequence"/>
</dbReference>
<evidence type="ECO:0000313" key="10">
    <source>
        <dbReference type="EMBL" id="OFC62085.1"/>
    </source>
</evidence>
<comment type="caution">
    <text evidence="10">The sequence shown here is derived from an EMBL/GenBank/DDBJ whole genome shotgun (WGS) entry which is preliminary data.</text>
</comment>
<keyword evidence="7 9" id="KW-0564">Palmitate</keyword>
<dbReference type="SUPFAM" id="SSF56954">
    <property type="entry name" value="Outer membrane efflux proteins (OEP)"/>
    <property type="match status" value="1"/>
</dbReference>
<proteinExistence type="inferred from homology"/>
<keyword evidence="4 9" id="KW-0812">Transmembrane</keyword>
<evidence type="ECO:0000256" key="1">
    <source>
        <dbReference type="ARBA" id="ARBA00004370"/>
    </source>
</evidence>
<comment type="subcellular location">
    <subcellularLocation>
        <location evidence="9">Cell membrane</location>
        <topology evidence="9">Lipid-anchor</topology>
    </subcellularLocation>
    <subcellularLocation>
        <location evidence="1">Membrane</location>
    </subcellularLocation>
</comment>
<name>A0A1E7Z0F3_9PROT</name>
<dbReference type="NCBIfam" id="TIGR01845">
    <property type="entry name" value="outer_NodT"/>
    <property type="match status" value="1"/>
</dbReference>
<keyword evidence="6 9" id="KW-0472">Membrane</keyword>
<sequence length="474" mass="51355">MNIRIASTVLCLSLVVGGCARLPEQLPNNPKDQVDLDIPRPTGIAAAPWPAQEWWRSANDPELNRLVQIAFARNPDLRAAAAKVLLAQADVGAARSRLLPHFDADFALTQQYFSAQGLHLSANGTSNTFGALNPIDIHYHVDLWGQDRDLVRAARGRLAMNQAEAAQARLLVSTAVVVQYFALEGDRRLLQQTEHLHTLQEQAKAVAEGGFQQGLFNASQIHAEDLALAESAQRIAKLQAAIAAEKHALAALCGEGPSMTIGSATITKQALSPALGLPKNLPLRLLARRPDIVAARWAVQAAAAEVGAARAAFYPNINLRLLAGWNSIHLGDLFNPGNFAHAVGPVITLPIFEGGALRAHLRAQNAVFLAAQDRYRSTLLAALRQIADRLSTAQKLARQERAQRHAAAAAQSQWELRQQAWRQGLSDALPSIAAEITCVQVRQRRTAITTARWQNWALLESALGGGYRHTIKDG</sequence>
<dbReference type="InterPro" id="IPR010131">
    <property type="entry name" value="MdtP/NodT-like"/>
</dbReference>
<dbReference type="GO" id="GO:0015562">
    <property type="term" value="F:efflux transmembrane transporter activity"/>
    <property type="evidence" value="ECO:0007669"/>
    <property type="project" value="InterPro"/>
</dbReference>
<keyword evidence="3 9" id="KW-1134">Transmembrane beta strand</keyword>
<evidence type="ECO:0000256" key="9">
    <source>
        <dbReference type="RuleBase" id="RU362097"/>
    </source>
</evidence>
<evidence type="ECO:0000256" key="4">
    <source>
        <dbReference type="ARBA" id="ARBA00022692"/>
    </source>
</evidence>
<dbReference type="InterPro" id="IPR003423">
    <property type="entry name" value="OMP_efflux"/>
</dbReference>
<accession>A0A1E7Z0F3</accession>
<keyword evidence="5" id="KW-0732">Signal</keyword>
<evidence type="ECO:0000256" key="5">
    <source>
        <dbReference type="ARBA" id="ARBA00022729"/>
    </source>
</evidence>